<name>A0ABY7QPG9_9FLAO</name>
<dbReference type="InterPro" id="IPR011050">
    <property type="entry name" value="Pectin_lyase_fold/virulence"/>
</dbReference>
<reference evidence="2 3" key="1">
    <citation type="submission" date="2023-01" db="EMBL/GenBank/DDBJ databases">
        <title>Complete genome of Chryseobacterium camelliae VAN22-5A.</title>
        <authorList>
            <person name="Zong G."/>
            <person name="Cao G."/>
        </authorList>
    </citation>
    <scope>NUCLEOTIDE SEQUENCE [LARGE SCALE GENOMIC DNA]</scope>
    <source>
        <strain evidence="2 3">VAN22-5A</strain>
    </source>
</reference>
<dbReference type="Proteomes" id="UP001210978">
    <property type="component" value="Chromosome"/>
</dbReference>
<dbReference type="RefSeq" id="WP_271149844.1">
    <property type="nucleotide sequence ID" value="NZ_CP115859.1"/>
</dbReference>
<proteinExistence type="predicted"/>
<gene>
    <name evidence="2" type="ORF">PFY12_05430</name>
</gene>
<dbReference type="InterPro" id="IPR039448">
    <property type="entry name" value="Beta_helix"/>
</dbReference>
<sequence>MVTLQNTIDNNREVFLGDLKNEFYIYGTIKVESNKKIWGKGAKIIQLQDNTPIFDMVDKKNITIDSLILIGKGDDYQPSSSSLVVGINCWGANSILIMNSTFKNFSNAGILGLRNTSDIIISGNYFYGTGNNNPKYYQKDHTGVTIGGNKIFIKGNSFSNSSQGIIIAENSRNIYILNNTINNTTLEHSIYISTLQ</sequence>
<dbReference type="Pfam" id="PF13229">
    <property type="entry name" value="Beta_helix"/>
    <property type="match status" value="1"/>
</dbReference>
<dbReference type="EMBL" id="CP115859">
    <property type="protein sequence ID" value="WBV61564.1"/>
    <property type="molecule type" value="Genomic_DNA"/>
</dbReference>
<feature type="domain" description="Right handed beta helix" evidence="1">
    <location>
        <begin position="86"/>
        <end position="192"/>
    </location>
</feature>
<protein>
    <submittedName>
        <fullName evidence="2">Right-handed parallel beta-helix repeat-containing protein</fullName>
    </submittedName>
</protein>
<accession>A0ABY7QPG9</accession>
<evidence type="ECO:0000313" key="2">
    <source>
        <dbReference type="EMBL" id="WBV61564.1"/>
    </source>
</evidence>
<organism evidence="2 3">
    <name type="scientific">Chryseobacterium camelliae</name>
    <dbReference type="NCBI Taxonomy" id="1265445"/>
    <lineage>
        <taxon>Bacteria</taxon>
        <taxon>Pseudomonadati</taxon>
        <taxon>Bacteroidota</taxon>
        <taxon>Flavobacteriia</taxon>
        <taxon>Flavobacteriales</taxon>
        <taxon>Weeksellaceae</taxon>
        <taxon>Chryseobacterium group</taxon>
        <taxon>Chryseobacterium</taxon>
    </lineage>
</organism>
<dbReference type="SUPFAM" id="SSF51126">
    <property type="entry name" value="Pectin lyase-like"/>
    <property type="match status" value="1"/>
</dbReference>
<dbReference type="InterPro" id="IPR006626">
    <property type="entry name" value="PbH1"/>
</dbReference>
<dbReference type="InterPro" id="IPR012334">
    <property type="entry name" value="Pectin_lyas_fold"/>
</dbReference>
<dbReference type="Gene3D" id="2.160.20.10">
    <property type="entry name" value="Single-stranded right-handed beta-helix, Pectin lyase-like"/>
    <property type="match status" value="1"/>
</dbReference>
<evidence type="ECO:0000259" key="1">
    <source>
        <dbReference type="Pfam" id="PF13229"/>
    </source>
</evidence>
<dbReference type="SMART" id="SM00710">
    <property type="entry name" value="PbH1"/>
    <property type="match status" value="3"/>
</dbReference>
<evidence type="ECO:0000313" key="3">
    <source>
        <dbReference type="Proteomes" id="UP001210978"/>
    </source>
</evidence>
<keyword evidence="3" id="KW-1185">Reference proteome</keyword>